<gene>
    <name evidence="4" type="ORF">ACFQMG_35355</name>
</gene>
<comment type="caution">
    <text evidence="4">The sequence shown here is derived from an EMBL/GenBank/DDBJ whole genome shotgun (WGS) entry which is preliminary data.</text>
</comment>
<dbReference type="PANTHER" id="PTHR36852">
    <property type="entry name" value="PROTEIN GVPL 2"/>
    <property type="match status" value="1"/>
</dbReference>
<dbReference type="InterPro" id="IPR009430">
    <property type="entry name" value="GvpL/GvpF"/>
</dbReference>
<name>A0ABW2G8D5_9ACTN</name>
<evidence type="ECO:0000313" key="5">
    <source>
        <dbReference type="Proteomes" id="UP001596435"/>
    </source>
</evidence>
<evidence type="ECO:0000313" key="4">
    <source>
        <dbReference type="EMBL" id="MFC7184837.1"/>
    </source>
</evidence>
<comment type="similarity">
    <text evidence="3">Belongs to the gas vesicle GvpF/GvpL family.</text>
</comment>
<comment type="subcellular location">
    <subcellularLocation>
        <location evidence="2">Gas vesicle</location>
    </subcellularLocation>
</comment>
<organism evidence="4 5">
    <name type="scientific">Kitasatospora paranensis</name>
    <dbReference type="NCBI Taxonomy" id="258053"/>
    <lineage>
        <taxon>Bacteria</taxon>
        <taxon>Bacillati</taxon>
        <taxon>Actinomycetota</taxon>
        <taxon>Actinomycetes</taxon>
        <taxon>Kitasatosporales</taxon>
        <taxon>Streptomycetaceae</taxon>
        <taxon>Kitasatospora</taxon>
    </lineage>
</organism>
<keyword evidence="5" id="KW-1185">Reference proteome</keyword>
<dbReference type="RefSeq" id="WP_345704078.1">
    <property type="nucleotide sequence ID" value="NZ_BAABKV010000001.1"/>
</dbReference>
<proteinExistence type="inferred from homology"/>
<sequence>MALYVYAVVGAGHPVHLDGLEGVGVTPAALRTVEAGPLRAVVGEAPDGLRPKRRDLLAHQAVQERLMNDGTVLPMRFGLTAPDEGTVVTALNDRRAEYLQRLEELEGCAEYHLKAAVDEDELLRRILSDNPPARELNDRIRAGDQGPDLPLALGELVAGEVQARHEALAAGIMGALQPFALRDLATPPTGTDFLNVSFLVAEDRRAAFLAAEKKLFADFGDDIDGRLHGPLPPYSFV</sequence>
<keyword evidence="1" id="KW-0304">Gas vesicle</keyword>
<reference evidence="5" key="1">
    <citation type="journal article" date="2019" name="Int. J. Syst. Evol. Microbiol.">
        <title>The Global Catalogue of Microorganisms (GCM) 10K type strain sequencing project: providing services to taxonomists for standard genome sequencing and annotation.</title>
        <authorList>
            <consortium name="The Broad Institute Genomics Platform"/>
            <consortium name="The Broad Institute Genome Sequencing Center for Infectious Disease"/>
            <person name="Wu L."/>
            <person name="Ma J."/>
        </authorList>
    </citation>
    <scope>NUCLEOTIDE SEQUENCE [LARGE SCALE GENOMIC DNA]</scope>
    <source>
        <strain evidence="5">CGMCC 1.12859</strain>
    </source>
</reference>
<accession>A0ABW2G8D5</accession>
<dbReference type="Proteomes" id="UP001596435">
    <property type="component" value="Unassembled WGS sequence"/>
</dbReference>
<evidence type="ECO:0000256" key="2">
    <source>
        <dbReference type="ARBA" id="ARBA00035108"/>
    </source>
</evidence>
<protein>
    <submittedName>
        <fullName evidence="4">GvpL/GvpF family gas vesicle protein</fullName>
    </submittedName>
</protein>
<dbReference type="EMBL" id="JBHTAJ010000123">
    <property type="protein sequence ID" value="MFC7184837.1"/>
    <property type="molecule type" value="Genomic_DNA"/>
</dbReference>
<dbReference type="Pfam" id="PF06386">
    <property type="entry name" value="GvpL_GvpF"/>
    <property type="match status" value="1"/>
</dbReference>
<evidence type="ECO:0000256" key="1">
    <source>
        <dbReference type="ARBA" id="ARBA00022987"/>
    </source>
</evidence>
<evidence type="ECO:0000256" key="3">
    <source>
        <dbReference type="ARBA" id="ARBA00035643"/>
    </source>
</evidence>
<dbReference type="PANTHER" id="PTHR36852:SF1">
    <property type="entry name" value="PROTEIN GVPL 2"/>
    <property type="match status" value="1"/>
</dbReference>